<evidence type="ECO:0000313" key="1">
    <source>
        <dbReference type="EMBL" id="KAL2063834.1"/>
    </source>
</evidence>
<dbReference type="Proteomes" id="UP001595075">
    <property type="component" value="Unassembled WGS sequence"/>
</dbReference>
<name>A0ABR4C1P1_9HELO</name>
<proteinExistence type="predicted"/>
<evidence type="ECO:0000313" key="2">
    <source>
        <dbReference type="Proteomes" id="UP001595075"/>
    </source>
</evidence>
<dbReference type="EMBL" id="JAZHXI010000014">
    <property type="protein sequence ID" value="KAL2063834.1"/>
    <property type="molecule type" value="Genomic_DNA"/>
</dbReference>
<comment type="caution">
    <text evidence="1">The sequence shown here is derived from an EMBL/GenBank/DDBJ whole genome shotgun (WGS) entry which is preliminary data.</text>
</comment>
<reference evidence="1 2" key="1">
    <citation type="journal article" date="2024" name="Commun. Biol.">
        <title>Comparative genomic analysis of thermophilic fungi reveals convergent evolutionary adaptations and gene losses.</title>
        <authorList>
            <person name="Steindorff A.S."/>
            <person name="Aguilar-Pontes M.V."/>
            <person name="Robinson A.J."/>
            <person name="Andreopoulos B."/>
            <person name="LaButti K."/>
            <person name="Kuo A."/>
            <person name="Mondo S."/>
            <person name="Riley R."/>
            <person name="Otillar R."/>
            <person name="Haridas S."/>
            <person name="Lipzen A."/>
            <person name="Grimwood J."/>
            <person name="Schmutz J."/>
            <person name="Clum A."/>
            <person name="Reid I.D."/>
            <person name="Moisan M.C."/>
            <person name="Butler G."/>
            <person name="Nguyen T.T.M."/>
            <person name="Dewar K."/>
            <person name="Conant G."/>
            <person name="Drula E."/>
            <person name="Henrissat B."/>
            <person name="Hansel C."/>
            <person name="Singer S."/>
            <person name="Hutchinson M.I."/>
            <person name="de Vries R.P."/>
            <person name="Natvig D.O."/>
            <person name="Powell A.J."/>
            <person name="Tsang A."/>
            <person name="Grigoriev I.V."/>
        </authorList>
    </citation>
    <scope>NUCLEOTIDE SEQUENCE [LARGE SCALE GENOMIC DNA]</scope>
    <source>
        <strain evidence="1 2">CBS 494.80</strain>
    </source>
</reference>
<accession>A0ABR4C1P1</accession>
<keyword evidence="2" id="KW-1185">Reference proteome</keyword>
<organism evidence="1 2">
    <name type="scientific">Oculimacula yallundae</name>
    <dbReference type="NCBI Taxonomy" id="86028"/>
    <lineage>
        <taxon>Eukaryota</taxon>
        <taxon>Fungi</taxon>
        <taxon>Dikarya</taxon>
        <taxon>Ascomycota</taxon>
        <taxon>Pezizomycotina</taxon>
        <taxon>Leotiomycetes</taxon>
        <taxon>Helotiales</taxon>
        <taxon>Ploettnerulaceae</taxon>
        <taxon>Oculimacula</taxon>
    </lineage>
</organism>
<evidence type="ECO:0008006" key="3">
    <source>
        <dbReference type="Google" id="ProtNLM"/>
    </source>
</evidence>
<gene>
    <name evidence="1" type="ORF">VTL71DRAFT_4328</name>
</gene>
<sequence>MNLLDLPVELLSLIPLHLRDIEDLTYASSSCKILKNVFSATHPNQILRLAAASSRVFFRPDPHFLIAATVRQVSDWALQSTENTEVLRTAFMGGIESLLALCVDKAGITMERIRQLHLMRFSTLNLVADLIDKAAGKQWYSAPDFWDGGVSDAATIDCKPTITMYQIIIYGELFSSTFQAMLEPERSLPKFDIYMRFDFITYCIPDYVCFLGPPGLEKPKPIGPYDPETLAINRPDEAQVAMRHVLSCRRWTEAWEQVRQQVGGDFEDGWRQDMWKSYVECQGLEGLALVLPGNMEPMREKLLTARRQIEALQIQPRNYKFGRFENPGTEFPYMVKDVFILMAFYWQGRG</sequence>
<protein>
    <recommendedName>
        <fullName evidence="3">F-box domain-containing protein</fullName>
    </recommendedName>
</protein>